<sequence>MDNTEKAKVISKKIFDTAMDRSGTLLDNKTPVYRRPRWKVYFCRNAVANVPNWVVVYTCQDKLEVAIKNATNLNVVSENLEWFSTDSSNRIEYAKDESSSSKSKGPIILLLLDNNRYVTLDGNHRVNDAIKEGKKSILAYEIDANFLINNDLFLTKYDKRICELWQELKKVVKNK</sequence>
<gene>
    <name evidence="1" type="ORF">DS835_03645</name>
</gene>
<evidence type="ECO:0008006" key="3">
    <source>
        <dbReference type="Google" id="ProtNLM"/>
    </source>
</evidence>
<name>A0A396SRT5_9LACO</name>
<evidence type="ECO:0000313" key="1">
    <source>
        <dbReference type="EMBL" id="RHW54708.1"/>
    </source>
</evidence>
<dbReference type="AlphaFoldDB" id="A0A396SRT5"/>
<organism evidence="1 2">
    <name type="scientific">Lactobacillus bombicola</name>
    <dbReference type="NCBI Taxonomy" id="1505723"/>
    <lineage>
        <taxon>Bacteria</taxon>
        <taxon>Bacillati</taxon>
        <taxon>Bacillota</taxon>
        <taxon>Bacilli</taxon>
        <taxon>Lactobacillales</taxon>
        <taxon>Lactobacillaceae</taxon>
        <taxon>Lactobacillus</taxon>
    </lineage>
</organism>
<comment type="caution">
    <text evidence="1">The sequence shown here is derived from an EMBL/GenBank/DDBJ whole genome shotgun (WGS) entry which is preliminary data.</text>
</comment>
<dbReference type="EMBL" id="QOCV01000005">
    <property type="protein sequence ID" value="RHW54708.1"/>
    <property type="molecule type" value="Genomic_DNA"/>
</dbReference>
<accession>A0A396SRT5</accession>
<evidence type="ECO:0000313" key="2">
    <source>
        <dbReference type="Proteomes" id="UP000265862"/>
    </source>
</evidence>
<reference evidence="1 2" key="1">
    <citation type="submission" date="2018-07" db="EMBL/GenBank/DDBJ databases">
        <title>Genome sequences of six Lactobacillus spp. isolated from bumble bee guts.</title>
        <authorList>
            <person name="Motta E.V.S."/>
            <person name="Moran N.A."/>
        </authorList>
    </citation>
    <scope>NUCLEOTIDE SEQUENCE [LARGE SCALE GENOMIC DNA]</scope>
    <source>
        <strain evidence="1 2">OCC3</strain>
    </source>
</reference>
<dbReference type="RefSeq" id="WP_118897857.1">
    <property type="nucleotide sequence ID" value="NZ_QOCV01000005.1"/>
</dbReference>
<proteinExistence type="predicted"/>
<dbReference type="Proteomes" id="UP000265862">
    <property type="component" value="Unassembled WGS sequence"/>
</dbReference>
<protein>
    <recommendedName>
        <fullName evidence="3">ParB/Sulfiredoxin domain-containing protein</fullName>
    </recommendedName>
</protein>